<dbReference type="RefSeq" id="XP_040634376.1">
    <property type="nucleotide sequence ID" value="XM_040783145.1"/>
</dbReference>
<gene>
    <name evidence="3" type="ORF">EURHEDRAFT_417224</name>
</gene>
<name>A0A017S1I3_ASPRC</name>
<dbReference type="PIRSF" id="PIRSF029171">
    <property type="entry name" value="Esterase_LipA"/>
    <property type="match status" value="1"/>
</dbReference>
<dbReference type="PANTHER" id="PTHR34853:SF5">
    <property type="entry name" value="LIP-DOMAIN-CONTAINING PROTEIN-RELATED"/>
    <property type="match status" value="1"/>
</dbReference>
<comment type="similarity">
    <text evidence="2">Belongs to the AB hydrolase superfamily. Lipase family.</text>
</comment>
<feature type="signal peptide" evidence="2">
    <location>
        <begin position="1"/>
        <end position="18"/>
    </location>
</feature>
<keyword evidence="1" id="KW-0378">Hydrolase</keyword>
<keyword evidence="2" id="KW-0732">Signal</keyword>
<dbReference type="PANTHER" id="PTHR34853">
    <property type="match status" value="1"/>
</dbReference>
<dbReference type="GeneID" id="63698269"/>
<feature type="chain" id="PRO_5013433747" evidence="2">
    <location>
        <begin position="19"/>
        <end position="447"/>
    </location>
</feature>
<dbReference type="Gene3D" id="1.10.260.130">
    <property type="match status" value="1"/>
</dbReference>
<organism evidence="3 4">
    <name type="scientific">Aspergillus ruber (strain CBS 135680)</name>
    <dbReference type="NCBI Taxonomy" id="1388766"/>
    <lineage>
        <taxon>Eukaryota</taxon>
        <taxon>Fungi</taxon>
        <taxon>Dikarya</taxon>
        <taxon>Ascomycota</taxon>
        <taxon>Pezizomycotina</taxon>
        <taxon>Eurotiomycetes</taxon>
        <taxon>Eurotiomycetidae</taxon>
        <taxon>Eurotiales</taxon>
        <taxon>Aspergillaceae</taxon>
        <taxon>Aspergillus</taxon>
        <taxon>Aspergillus subgen. Aspergillus</taxon>
    </lineage>
</organism>
<evidence type="ECO:0000256" key="2">
    <source>
        <dbReference type="PIRNR" id="PIRNR029171"/>
    </source>
</evidence>
<dbReference type="Pfam" id="PF03583">
    <property type="entry name" value="LIP"/>
    <property type="match status" value="1"/>
</dbReference>
<evidence type="ECO:0000313" key="3">
    <source>
        <dbReference type="EMBL" id="EYE90686.1"/>
    </source>
</evidence>
<protein>
    <submittedName>
        <fullName evidence="3">Putative secretory lipase</fullName>
    </submittedName>
</protein>
<dbReference type="Proteomes" id="UP000019804">
    <property type="component" value="Unassembled WGS sequence"/>
</dbReference>
<keyword evidence="4" id="KW-1185">Reference proteome</keyword>
<sequence length="447" mass="47347">MVFLFLLQLFALLPLALTAPAAVTDSILPVNDTFYIPPKGFESAAPGDILRSRTPPKPIAAFSLAKVNLRSAHQLLYRTTDSFGEPIAAVSTILVPHNADYTKLLSYQVAQDAADPNCAPSYAFQLEAAHDGTLGLVMPQLELILIAAALQRGWVVTVPDHLGPKSAFLANHLSGHVVLDNIRAAKASTNLTDLSSDPTIALWGYSGGSLASGFAAELQPSYAPELNIQGAALGGTVPQILPVIHEANKSPFAGLIPAGVQGLANEYPEIAKLIQQNLIPAKAAEFSKTKNLCLTGNILEYLNKDVNTFVKDKEIFTSATASKVINANAMGHHNPKIPLFVYKSAGDEISPVNNTDSLVASYCDGGSRVEYKRDALSEHASLAIIGVPDTLMWLEDRMNGVPVKAGCSKSTSFTSLLDPGALVVLGETIVQILLTLLDAPVGPIQIG</sequence>
<dbReference type="InterPro" id="IPR005152">
    <property type="entry name" value="Lipase_secreted"/>
</dbReference>
<dbReference type="Gene3D" id="3.40.50.1820">
    <property type="entry name" value="alpha/beta hydrolase"/>
    <property type="match status" value="1"/>
</dbReference>
<dbReference type="OrthoDB" id="2373480at2759"/>
<dbReference type="AlphaFoldDB" id="A0A017S1I3"/>
<reference evidence="4" key="1">
    <citation type="journal article" date="2014" name="Nat. Commun.">
        <title>Genomic adaptations of the halophilic Dead Sea filamentous fungus Eurotium rubrum.</title>
        <authorList>
            <person name="Kis-Papo T."/>
            <person name="Weig A.R."/>
            <person name="Riley R."/>
            <person name="Persoh D."/>
            <person name="Salamov A."/>
            <person name="Sun H."/>
            <person name="Lipzen A."/>
            <person name="Wasser S.P."/>
            <person name="Rambold G."/>
            <person name="Grigoriev I.V."/>
            <person name="Nevo E."/>
        </authorList>
    </citation>
    <scope>NUCLEOTIDE SEQUENCE [LARGE SCALE GENOMIC DNA]</scope>
    <source>
        <strain evidence="4">CBS 135680</strain>
    </source>
</reference>
<evidence type="ECO:0000256" key="1">
    <source>
        <dbReference type="ARBA" id="ARBA00022801"/>
    </source>
</evidence>
<dbReference type="GO" id="GO:0004806">
    <property type="term" value="F:triacylglycerol lipase activity"/>
    <property type="evidence" value="ECO:0007669"/>
    <property type="project" value="UniProtKB-UniRule"/>
</dbReference>
<dbReference type="InterPro" id="IPR029058">
    <property type="entry name" value="AB_hydrolase_fold"/>
</dbReference>
<dbReference type="HOGENOM" id="CLU_029538_5_0_1"/>
<dbReference type="GO" id="GO:0016042">
    <property type="term" value="P:lipid catabolic process"/>
    <property type="evidence" value="ECO:0007669"/>
    <property type="project" value="UniProtKB-UniRule"/>
</dbReference>
<dbReference type="EMBL" id="KK088455">
    <property type="protein sequence ID" value="EYE90686.1"/>
    <property type="molecule type" value="Genomic_DNA"/>
</dbReference>
<dbReference type="SUPFAM" id="SSF53474">
    <property type="entry name" value="alpha/beta-Hydrolases"/>
    <property type="match status" value="1"/>
</dbReference>
<evidence type="ECO:0000313" key="4">
    <source>
        <dbReference type="Proteomes" id="UP000019804"/>
    </source>
</evidence>
<proteinExistence type="inferred from homology"/>
<accession>A0A017S1I3</accession>